<evidence type="ECO:0000256" key="2">
    <source>
        <dbReference type="ARBA" id="ARBA00022679"/>
    </source>
</evidence>
<protein>
    <submittedName>
        <fullName evidence="4">Putative methylase</fullName>
    </submittedName>
</protein>
<dbReference type="EMBL" id="KF900534">
    <property type="protein sequence ID" value="AIE98395.1"/>
    <property type="molecule type" value="Genomic_DNA"/>
</dbReference>
<reference evidence="4" key="1">
    <citation type="journal article" date="2014" name="Genome Biol. Evol.">
        <title>Pangenome evidence for extensive interdomain horizontal transfer affecting lineage core and shell genes in uncultured planktonic thaumarchaeota and euryarchaeota.</title>
        <authorList>
            <person name="Deschamps P."/>
            <person name="Zivanovic Y."/>
            <person name="Moreira D."/>
            <person name="Rodriguez-Valera F."/>
            <person name="Lopez-Garcia P."/>
        </authorList>
    </citation>
    <scope>NUCLEOTIDE SEQUENCE</scope>
</reference>
<dbReference type="InterPro" id="IPR029063">
    <property type="entry name" value="SAM-dependent_MTases_sf"/>
</dbReference>
<keyword evidence="2" id="KW-0808">Transferase</keyword>
<evidence type="ECO:0000256" key="3">
    <source>
        <dbReference type="ARBA" id="ARBA00022691"/>
    </source>
</evidence>
<dbReference type="InterPro" id="IPR052190">
    <property type="entry name" value="Euk-Arch_PrmC-MTase"/>
</dbReference>
<dbReference type="CDD" id="cd02440">
    <property type="entry name" value="AdoMet_MTases"/>
    <property type="match status" value="1"/>
</dbReference>
<evidence type="ECO:0000256" key="1">
    <source>
        <dbReference type="ARBA" id="ARBA00022603"/>
    </source>
</evidence>
<sequence>MHKKLSEAEPYPPSEDTFFLADYIKNEKGESALDVGTGSGYLAALLEKSFSLVVGTDLSFNVLKKQEYFTVNNVCCNGADALNQQFDLIICNMPYLNTDKILDIRTDGGKDGLEVPTRIIGSAKSRIKPGGKFIYVTSSLSNFKKLISYTELDGFNVSILAKKKLFFEELILVEAVKLFS</sequence>
<name>A0A075G2W3_9ARCH</name>
<dbReference type="GO" id="GO:0035657">
    <property type="term" value="C:eRF1 methyltransferase complex"/>
    <property type="evidence" value="ECO:0007669"/>
    <property type="project" value="TreeGrafter"/>
</dbReference>
<organism evidence="4">
    <name type="scientific">uncultured marine thaumarchaeote KM3_05_G02</name>
    <dbReference type="NCBI Taxonomy" id="1455970"/>
    <lineage>
        <taxon>Archaea</taxon>
        <taxon>Nitrososphaerota</taxon>
        <taxon>environmental samples</taxon>
    </lineage>
</organism>
<dbReference type="GO" id="GO:0008276">
    <property type="term" value="F:protein methyltransferase activity"/>
    <property type="evidence" value="ECO:0007669"/>
    <property type="project" value="TreeGrafter"/>
</dbReference>
<accession>A0A075G2W3</accession>
<proteinExistence type="predicted"/>
<keyword evidence="1 4" id="KW-0489">Methyltransferase</keyword>
<dbReference type="InterPro" id="IPR004557">
    <property type="entry name" value="PrmC-related"/>
</dbReference>
<keyword evidence="3" id="KW-0949">S-adenosyl-L-methionine</keyword>
<dbReference type="PANTHER" id="PTHR45875">
    <property type="entry name" value="METHYLTRANSFERASE N6AMT1"/>
    <property type="match status" value="1"/>
</dbReference>
<dbReference type="GO" id="GO:0032259">
    <property type="term" value="P:methylation"/>
    <property type="evidence" value="ECO:0007669"/>
    <property type="project" value="UniProtKB-KW"/>
</dbReference>
<dbReference type="AlphaFoldDB" id="A0A075G2W3"/>
<dbReference type="GO" id="GO:0008757">
    <property type="term" value="F:S-adenosylmethionine-dependent methyltransferase activity"/>
    <property type="evidence" value="ECO:0007669"/>
    <property type="project" value="TreeGrafter"/>
</dbReference>
<dbReference type="PANTHER" id="PTHR45875:SF1">
    <property type="entry name" value="METHYLTRANSFERASE N6AMT1"/>
    <property type="match status" value="1"/>
</dbReference>
<evidence type="ECO:0000313" key="4">
    <source>
        <dbReference type="EMBL" id="AIE98395.1"/>
    </source>
</evidence>
<dbReference type="Gene3D" id="3.40.50.150">
    <property type="entry name" value="Vaccinia Virus protein VP39"/>
    <property type="match status" value="1"/>
</dbReference>
<dbReference type="NCBIfam" id="TIGR00537">
    <property type="entry name" value="hemK_rel_arch"/>
    <property type="match status" value="1"/>
</dbReference>
<dbReference type="SUPFAM" id="SSF53335">
    <property type="entry name" value="S-adenosyl-L-methionine-dependent methyltransferases"/>
    <property type="match status" value="1"/>
</dbReference>
<dbReference type="Pfam" id="PF13489">
    <property type="entry name" value="Methyltransf_23"/>
    <property type="match status" value="1"/>
</dbReference>